<gene>
    <name evidence="1" type="ORF">GGQ68_002530</name>
</gene>
<dbReference type="Proteomes" id="UP000541426">
    <property type="component" value="Unassembled WGS sequence"/>
</dbReference>
<protein>
    <submittedName>
        <fullName evidence="1">Uncharacterized protein</fullName>
    </submittedName>
</protein>
<dbReference type="RefSeq" id="WP_183966359.1">
    <property type="nucleotide sequence ID" value="NZ_BAABBZ010000007.1"/>
</dbReference>
<evidence type="ECO:0000313" key="2">
    <source>
        <dbReference type="Proteomes" id="UP000541426"/>
    </source>
</evidence>
<sequence length="47" mass="4980">MPGKPMTAAGFQSSIEGLITEAIWDGVSREAIAAILAAQAEVQKHKR</sequence>
<evidence type="ECO:0000313" key="1">
    <source>
        <dbReference type="EMBL" id="MBB3986192.1"/>
    </source>
</evidence>
<proteinExistence type="predicted"/>
<keyword evidence="2" id="KW-1185">Reference proteome</keyword>
<dbReference type="AlphaFoldDB" id="A0A7W6GSV5"/>
<dbReference type="EMBL" id="JACIEJ010000005">
    <property type="protein sequence ID" value="MBB3986192.1"/>
    <property type="molecule type" value="Genomic_DNA"/>
</dbReference>
<organism evidence="1 2">
    <name type="scientific">Sagittula marina</name>
    <dbReference type="NCBI Taxonomy" id="943940"/>
    <lineage>
        <taxon>Bacteria</taxon>
        <taxon>Pseudomonadati</taxon>
        <taxon>Pseudomonadota</taxon>
        <taxon>Alphaproteobacteria</taxon>
        <taxon>Rhodobacterales</taxon>
        <taxon>Roseobacteraceae</taxon>
        <taxon>Sagittula</taxon>
    </lineage>
</organism>
<comment type="caution">
    <text evidence="1">The sequence shown here is derived from an EMBL/GenBank/DDBJ whole genome shotgun (WGS) entry which is preliminary data.</text>
</comment>
<reference evidence="1 2" key="1">
    <citation type="submission" date="2020-08" db="EMBL/GenBank/DDBJ databases">
        <title>Genomic Encyclopedia of Type Strains, Phase IV (KMG-IV): sequencing the most valuable type-strain genomes for metagenomic binning, comparative biology and taxonomic classification.</title>
        <authorList>
            <person name="Goeker M."/>
        </authorList>
    </citation>
    <scope>NUCLEOTIDE SEQUENCE [LARGE SCALE GENOMIC DNA]</scope>
    <source>
        <strain evidence="1 2">DSM 102235</strain>
    </source>
</reference>
<accession>A0A7W6GSV5</accession>
<name>A0A7W6GSV5_9RHOB</name>